<keyword evidence="6 9" id="KW-0238">DNA-binding</keyword>
<evidence type="ECO:0000256" key="1">
    <source>
        <dbReference type="ARBA" id="ARBA00004496"/>
    </source>
</evidence>
<feature type="DNA-binding region" description="OmpR/PhoB-type" evidence="9">
    <location>
        <begin position="131"/>
        <end position="230"/>
    </location>
</feature>
<dbReference type="GO" id="GO:0000976">
    <property type="term" value="F:transcription cis-regulatory region binding"/>
    <property type="evidence" value="ECO:0007669"/>
    <property type="project" value="TreeGrafter"/>
</dbReference>
<dbReference type="Pfam" id="PF00072">
    <property type="entry name" value="Response_reg"/>
    <property type="match status" value="1"/>
</dbReference>
<evidence type="ECO:0000259" key="11">
    <source>
        <dbReference type="PROSITE" id="PS51755"/>
    </source>
</evidence>
<dbReference type="InterPro" id="IPR001867">
    <property type="entry name" value="OmpR/PhoB-type_DNA-bd"/>
</dbReference>
<feature type="modified residue" description="4-aspartylphosphate" evidence="8">
    <location>
        <position position="50"/>
    </location>
</feature>
<protein>
    <submittedName>
        <fullName evidence="12">Response regulator</fullName>
    </submittedName>
</protein>
<dbReference type="InterPro" id="IPR039420">
    <property type="entry name" value="WalR-like"/>
</dbReference>
<gene>
    <name evidence="12" type="ORF">DPV83_07095</name>
</gene>
<evidence type="ECO:0000256" key="9">
    <source>
        <dbReference type="PROSITE-ProRule" id="PRU01091"/>
    </source>
</evidence>
<comment type="subcellular location">
    <subcellularLocation>
        <location evidence="1">Cytoplasm</location>
    </subcellularLocation>
</comment>
<dbReference type="SUPFAM" id="SSF46894">
    <property type="entry name" value="C-terminal effector domain of the bipartite response regulators"/>
    <property type="match status" value="1"/>
</dbReference>
<evidence type="ECO:0000256" key="8">
    <source>
        <dbReference type="PROSITE-ProRule" id="PRU00169"/>
    </source>
</evidence>
<feature type="domain" description="OmpR/PhoB-type" evidence="11">
    <location>
        <begin position="131"/>
        <end position="230"/>
    </location>
</feature>
<proteinExistence type="predicted"/>
<dbReference type="GO" id="GO:0005829">
    <property type="term" value="C:cytosol"/>
    <property type="evidence" value="ECO:0007669"/>
    <property type="project" value="TreeGrafter"/>
</dbReference>
<dbReference type="InterPro" id="IPR036388">
    <property type="entry name" value="WH-like_DNA-bd_sf"/>
</dbReference>
<dbReference type="PROSITE" id="PS51755">
    <property type="entry name" value="OMPR_PHOB"/>
    <property type="match status" value="1"/>
</dbReference>
<dbReference type="CDD" id="cd00383">
    <property type="entry name" value="trans_reg_C"/>
    <property type="match status" value="1"/>
</dbReference>
<dbReference type="Gene3D" id="3.40.50.2300">
    <property type="match status" value="1"/>
</dbReference>
<name>A0A8B2U095_9PAST</name>
<keyword evidence="3 8" id="KW-0597">Phosphoprotein</keyword>
<dbReference type="Proteomes" id="UP000253998">
    <property type="component" value="Unassembled WGS sequence"/>
</dbReference>
<accession>A0A8B2U095</accession>
<keyword evidence="4" id="KW-0902">Two-component regulatory system</keyword>
<dbReference type="Pfam" id="PF00486">
    <property type="entry name" value="Trans_reg_C"/>
    <property type="match status" value="1"/>
</dbReference>
<dbReference type="Gene3D" id="1.10.10.10">
    <property type="entry name" value="Winged helix-like DNA-binding domain superfamily/Winged helix DNA-binding domain"/>
    <property type="match status" value="1"/>
</dbReference>
<comment type="caution">
    <text evidence="12">The sequence shown here is derived from an EMBL/GenBank/DDBJ whole genome shotgun (WGS) entry which is preliminary data.</text>
</comment>
<evidence type="ECO:0000256" key="5">
    <source>
        <dbReference type="ARBA" id="ARBA00023015"/>
    </source>
</evidence>
<evidence type="ECO:0000313" key="13">
    <source>
        <dbReference type="Proteomes" id="UP000253998"/>
    </source>
</evidence>
<evidence type="ECO:0000256" key="2">
    <source>
        <dbReference type="ARBA" id="ARBA00022490"/>
    </source>
</evidence>
<dbReference type="AlphaFoldDB" id="A0A8B2U095"/>
<organism evidence="12 13">
    <name type="scientific">Aggregatibacter segnis</name>
    <dbReference type="NCBI Taxonomy" id="739"/>
    <lineage>
        <taxon>Bacteria</taxon>
        <taxon>Pseudomonadati</taxon>
        <taxon>Pseudomonadota</taxon>
        <taxon>Gammaproteobacteria</taxon>
        <taxon>Pasteurellales</taxon>
        <taxon>Pasteurellaceae</taxon>
        <taxon>Aggregatibacter</taxon>
    </lineage>
</organism>
<dbReference type="PANTHER" id="PTHR48111">
    <property type="entry name" value="REGULATOR OF RPOS"/>
    <property type="match status" value="1"/>
</dbReference>
<dbReference type="PANTHER" id="PTHR48111:SF39">
    <property type="entry name" value="TRANSCRIPTIONAL REGULATORY PROTEIN CPXR"/>
    <property type="match status" value="1"/>
</dbReference>
<evidence type="ECO:0000259" key="10">
    <source>
        <dbReference type="PROSITE" id="PS50110"/>
    </source>
</evidence>
<dbReference type="EMBL" id="QEPM01000004">
    <property type="protein sequence ID" value="RDE70756.1"/>
    <property type="molecule type" value="Genomic_DNA"/>
</dbReference>
<dbReference type="InterPro" id="IPR001789">
    <property type="entry name" value="Sig_transdc_resp-reg_receiver"/>
</dbReference>
<sequence length="232" mass="26568">MPQILLVDDDTELSELLANFLTLEGFRVTIAKTDQIAQQLDLSYDLILLDVIAPTWNGIATLKQIRKHYSTPIIILNAQNDAMSRILYLELGADDYLVKPFNAHELIIKIKMLLRRSGQQANFIESHSATAEQIKFDLLTIHPETQQIFFGSSPIELTHTEFALLLQFVKRPNMLITREELSVAILNKLLTPFDRAIDMHMSNLRKKLPSRENGLPWFKTVRGKGYILLKNN</sequence>
<dbReference type="GO" id="GO:0032993">
    <property type="term" value="C:protein-DNA complex"/>
    <property type="evidence" value="ECO:0007669"/>
    <property type="project" value="TreeGrafter"/>
</dbReference>
<evidence type="ECO:0000256" key="7">
    <source>
        <dbReference type="ARBA" id="ARBA00023163"/>
    </source>
</evidence>
<keyword evidence="7" id="KW-0804">Transcription</keyword>
<evidence type="ECO:0000313" key="12">
    <source>
        <dbReference type="EMBL" id="RDE70756.1"/>
    </source>
</evidence>
<evidence type="ECO:0000256" key="6">
    <source>
        <dbReference type="ARBA" id="ARBA00023125"/>
    </source>
</evidence>
<feature type="domain" description="Response regulatory" evidence="10">
    <location>
        <begin position="3"/>
        <end position="114"/>
    </location>
</feature>
<evidence type="ECO:0000256" key="3">
    <source>
        <dbReference type="ARBA" id="ARBA00022553"/>
    </source>
</evidence>
<dbReference type="GO" id="GO:0006355">
    <property type="term" value="P:regulation of DNA-templated transcription"/>
    <property type="evidence" value="ECO:0007669"/>
    <property type="project" value="InterPro"/>
</dbReference>
<keyword evidence="2" id="KW-0963">Cytoplasm</keyword>
<dbReference type="RefSeq" id="WP_111296328.1">
    <property type="nucleotide sequence ID" value="NZ_CAUTCU010000018.1"/>
</dbReference>
<dbReference type="GO" id="GO:0000156">
    <property type="term" value="F:phosphorelay response regulator activity"/>
    <property type="evidence" value="ECO:0007669"/>
    <property type="project" value="TreeGrafter"/>
</dbReference>
<dbReference type="InterPro" id="IPR011006">
    <property type="entry name" value="CheY-like_superfamily"/>
</dbReference>
<reference evidence="12 13" key="1">
    <citation type="submission" date="2018-05" db="EMBL/GenBank/DDBJ databases">
        <title>Draft Genome Sequences for a Diverse set of 7 Haemophilus Species.</title>
        <authorList>
            <person name="Nichols M."/>
            <person name="Topaz N."/>
            <person name="Wang X."/>
            <person name="Wang X."/>
            <person name="Boxrud D."/>
        </authorList>
    </citation>
    <scope>NUCLEOTIDE SEQUENCE [LARGE SCALE GENOMIC DNA]</scope>
    <source>
        <strain evidence="12 13">C2001002503</strain>
    </source>
</reference>
<dbReference type="SMART" id="SM00862">
    <property type="entry name" value="Trans_reg_C"/>
    <property type="match status" value="1"/>
</dbReference>
<dbReference type="PROSITE" id="PS50110">
    <property type="entry name" value="RESPONSE_REGULATORY"/>
    <property type="match status" value="1"/>
</dbReference>
<keyword evidence="5" id="KW-0805">Transcription regulation</keyword>
<dbReference type="InterPro" id="IPR016032">
    <property type="entry name" value="Sig_transdc_resp-reg_C-effctor"/>
</dbReference>
<dbReference type="SMART" id="SM00448">
    <property type="entry name" value="REC"/>
    <property type="match status" value="1"/>
</dbReference>
<evidence type="ECO:0000256" key="4">
    <source>
        <dbReference type="ARBA" id="ARBA00023012"/>
    </source>
</evidence>
<dbReference type="SUPFAM" id="SSF52172">
    <property type="entry name" value="CheY-like"/>
    <property type="match status" value="1"/>
</dbReference>